<keyword evidence="2" id="KW-0489">Methyltransferase</keyword>
<dbReference type="InterPro" id="IPR004557">
    <property type="entry name" value="PrmC-related"/>
</dbReference>
<reference evidence="6 7" key="1">
    <citation type="journal article" date="2016" name="Nat. Commun.">
        <title>Thousands of microbial genomes shed light on interconnected biogeochemical processes in an aquifer system.</title>
        <authorList>
            <person name="Anantharaman K."/>
            <person name="Brown C.T."/>
            <person name="Hug L.A."/>
            <person name="Sharon I."/>
            <person name="Castelle C.J."/>
            <person name="Probst A.J."/>
            <person name="Thomas B.C."/>
            <person name="Singh A."/>
            <person name="Wilkins M.J."/>
            <person name="Karaoz U."/>
            <person name="Brodie E.L."/>
            <person name="Williams K.H."/>
            <person name="Hubbard S.S."/>
            <person name="Banfield J.F."/>
        </authorList>
    </citation>
    <scope>NUCLEOTIDE SEQUENCE [LARGE SCALE GENOMIC DNA]</scope>
</reference>
<dbReference type="CDD" id="cd02440">
    <property type="entry name" value="AdoMet_MTases"/>
    <property type="match status" value="1"/>
</dbReference>
<dbReference type="GO" id="GO:0035657">
    <property type="term" value="C:eRF1 methyltransferase complex"/>
    <property type="evidence" value="ECO:0007669"/>
    <property type="project" value="TreeGrafter"/>
</dbReference>
<accession>A0A1G2HJB0</accession>
<comment type="similarity">
    <text evidence="1">Belongs to the eukaryotic/archaeal PrmC-related family.</text>
</comment>
<organism evidence="6 7">
    <name type="scientific">Candidatus Staskawiczbacteria bacterium RIFCSPHIGHO2_01_FULL_34_27</name>
    <dbReference type="NCBI Taxonomy" id="1802199"/>
    <lineage>
        <taxon>Bacteria</taxon>
        <taxon>Candidatus Staskawicziibacteriota</taxon>
    </lineage>
</organism>
<dbReference type="InterPro" id="IPR007848">
    <property type="entry name" value="Small_mtfrase_dom"/>
</dbReference>
<dbReference type="PANTHER" id="PTHR45875">
    <property type="entry name" value="METHYLTRANSFERASE N6AMT1"/>
    <property type="match status" value="1"/>
</dbReference>
<dbReference type="GO" id="GO:0008757">
    <property type="term" value="F:S-adenosylmethionine-dependent methyltransferase activity"/>
    <property type="evidence" value="ECO:0007669"/>
    <property type="project" value="TreeGrafter"/>
</dbReference>
<dbReference type="SUPFAM" id="SSF53335">
    <property type="entry name" value="S-adenosyl-L-methionine-dependent methyltransferases"/>
    <property type="match status" value="1"/>
</dbReference>
<dbReference type="PROSITE" id="PS00092">
    <property type="entry name" value="N6_MTASE"/>
    <property type="match status" value="1"/>
</dbReference>
<evidence type="ECO:0000313" key="6">
    <source>
        <dbReference type="EMBL" id="OGZ62543.1"/>
    </source>
</evidence>
<dbReference type="GO" id="GO:0008276">
    <property type="term" value="F:protein methyltransferase activity"/>
    <property type="evidence" value="ECO:0007669"/>
    <property type="project" value="TreeGrafter"/>
</dbReference>
<comment type="caution">
    <text evidence="6">The sequence shown here is derived from an EMBL/GenBank/DDBJ whole genome shotgun (WGS) entry which is preliminary data.</text>
</comment>
<name>A0A1G2HJB0_9BACT</name>
<proteinExistence type="inferred from homology"/>
<dbReference type="InterPro" id="IPR002052">
    <property type="entry name" value="DNA_methylase_N6_adenine_CS"/>
</dbReference>
<evidence type="ECO:0000256" key="4">
    <source>
        <dbReference type="ARBA" id="ARBA00022691"/>
    </source>
</evidence>
<sequence>MQETSIYIPSEDSFLLSKVLEEKLLLLLKKNPKLKFLEIGVGSGVQLKTAKKLHVKNIFGVDINPKAVNECKKLGFDVIKSDLLSNVKGKYDLIIFNPPYLPIYNKEPKSSRISTTGGKKGDEIILRFLKKLKNHLTKNGKAFLVLSSLTPKSKINLELKKQNFKKKIVSKENLFFENLFVLEIKISP</sequence>
<evidence type="ECO:0000313" key="7">
    <source>
        <dbReference type="Proteomes" id="UP000178991"/>
    </source>
</evidence>
<evidence type="ECO:0000256" key="1">
    <source>
        <dbReference type="ARBA" id="ARBA00006149"/>
    </source>
</evidence>
<evidence type="ECO:0000256" key="2">
    <source>
        <dbReference type="ARBA" id="ARBA00022603"/>
    </source>
</evidence>
<dbReference type="Gene3D" id="3.40.50.150">
    <property type="entry name" value="Vaccinia Virus protein VP39"/>
    <property type="match status" value="1"/>
</dbReference>
<dbReference type="GO" id="GO:0003676">
    <property type="term" value="F:nucleic acid binding"/>
    <property type="evidence" value="ECO:0007669"/>
    <property type="project" value="InterPro"/>
</dbReference>
<dbReference type="Proteomes" id="UP000178991">
    <property type="component" value="Unassembled WGS sequence"/>
</dbReference>
<evidence type="ECO:0000256" key="3">
    <source>
        <dbReference type="ARBA" id="ARBA00022679"/>
    </source>
</evidence>
<dbReference type="InterPro" id="IPR052190">
    <property type="entry name" value="Euk-Arch_PrmC-MTase"/>
</dbReference>
<keyword evidence="4" id="KW-0949">S-adenosyl-L-methionine</keyword>
<dbReference type="GO" id="GO:0032259">
    <property type="term" value="P:methylation"/>
    <property type="evidence" value="ECO:0007669"/>
    <property type="project" value="UniProtKB-KW"/>
</dbReference>
<dbReference type="EMBL" id="MHOL01000019">
    <property type="protein sequence ID" value="OGZ62543.1"/>
    <property type="molecule type" value="Genomic_DNA"/>
</dbReference>
<dbReference type="GO" id="GO:0008170">
    <property type="term" value="F:N-methyltransferase activity"/>
    <property type="evidence" value="ECO:0007669"/>
    <property type="project" value="UniProtKB-ARBA"/>
</dbReference>
<gene>
    <name evidence="6" type="ORF">A2639_00465</name>
</gene>
<dbReference type="Pfam" id="PF05175">
    <property type="entry name" value="MTS"/>
    <property type="match status" value="1"/>
</dbReference>
<feature type="domain" description="Methyltransferase small" evidence="5">
    <location>
        <begin position="24"/>
        <end position="162"/>
    </location>
</feature>
<dbReference type="PANTHER" id="PTHR45875:SF1">
    <property type="entry name" value="METHYLTRANSFERASE N6AMT1"/>
    <property type="match status" value="1"/>
</dbReference>
<dbReference type="InterPro" id="IPR029063">
    <property type="entry name" value="SAM-dependent_MTases_sf"/>
</dbReference>
<dbReference type="AlphaFoldDB" id="A0A1G2HJB0"/>
<dbReference type="NCBIfam" id="TIGR00537">
    <property type="entry name" value="hemK_rel_arch"/>
    <property type="match status" value="1"/>
</dbReference>
<keyword evidence="3" id="KW-0808">Transferase</keyword>
<protein>
    <recommendedName>
        <fullName evidence="5">Methyltransferase small domain-containing protein</fullName>
    </recommendedName>
</protein>
<evidence type="ECO:0000259" key="5">
    <source>
        <dbReference type="Pfam" id="PF05175"/>
    </source>
</evidence>